<accession>A0A9P0L569</accession>
<evidence type="ECO:0000256" key="9">
    <source>
        <dbReference type="ARBA" id="ARBA00023065"/>
    </source>
</evidence>
<feature type="transmembrane region" description="Helical" evidence="16">
    <location>
        <begin position="216"/>
        <end position="242"/>
    </location>
</feature>
<evidence type="ECO:0000256" key="16">
    <source>
        <dbReference type="SAM" id="Phobius"/>
    </source>
</evidence>
<keyword evidence="15" id="KW-0479">Metal-binding</keyword>
<evidence type="ECO:0000256" key="13">
    <source>
        <dbReference type="ARBA" id="ARBA00037785"/>
    </source>
</evidence>
<dbReference type="PROSITE" id="PS50267">
    <property type="entry name" value="NA_NEUROTRAN_SYMP_3"/>
    <property type="match status" value="1"/>
</dbReference>
<dbReference type="GO" id="GO:0005283">
    <property type="term" value="F:amino acid:sodium symporter activity"/>
    <property type="evidence" value="ECO:0007669"/>
    <property type="project" value="TreeGrafter"/>
</dbReference>
<feature type="transmembrane region" description="Helical" evidence="16">
    <location>
        <begin position="286"/>
        <end position="310"/>
    </location>
</feature>
<evidence type="ECO:0000256" key="8">
    <source>
        <dbReference type="ARBA" id="ARBA00023053"/>
    </source>
</evidence>
<evidence type="ECO:0000256" key="5">
    <source>
        <dbReference type="ARBA" id="ARBA00022847"/>
    </source>
</evidence>
<evidence type="ECO:0000256" key="15">
    <source>
        <dbReference type="PIRSR" id="PIRSR600175-1"/>
    </source>
</evidence>
<feature type="binding site" evidence="15">
    <location>
        <position position="130"/>
    </location>
    <ligand>
        <name>Na(+)</name>
        <dbReference type="ChEBI" id="CHEBI:29101"/>
        <label>1</label>
    </ligand>
</feature>
<feature type="transmembrane region" description="Helical" evidence="16">
    <location>
        <begin position="254"/>
        <end position="274"/>
    </location>
</feature>
<evidence type="ECO:0000256" key="12">
    <source>
        <dbReference type="ARBA" id="ARBA00023201"/>
    </source>
</evidence>
<feature type="binding site" evidence="15">
    <location>
        <position position="233"/>
    </location>
    <ligand>
        <name>Na(+)</name>
        <dbReference type="ChEBI" id="CHEBI:29101"/>
        <label>1</label>
    </ligand>
</feature>
<dbReference type="InterPro" id="IPR000175">
    <property type="entry name" value="Na/ntran_symport"/>
</dbReference>
<sequence length="454" mass="51882">MDIILTPPIKMMRLNWRNRDQKLMKLHRAEVLKEWDDISEGIGLPEWRLTLCLLFCWIVVFAVCAKGVHSSGKASYFLALFPYVVLAALLIRAVTLSGAGTGILYFVEPKWEMLKTAKVWYSAVVQCFFSLNIGFGSVSMYASYNEFRHNVYRDAMVVTTLDTFTSVLAGLIIFGILGNLADKMNVGVEEVVKYGGTGLAFISYPEAIAKFDRVPWLFSLLFFLMLFVLGVGSLVGLYASLVTVIMDSFPDLKIWHVSAMSALFGFLVGMVYVTPGGQWIFTMVDYFGGTFIFYVLTLVEIISISWWYGLDEICLDIEFMLKRKPGAYWRICWGIIVPCVLLTVFAYFVATLEPLRYLNKVYPSYVIVWGWAVLGFGVLQIAIWMIVEFIRRMKQQECGRCQEVTVSMFSHDQWGPQDLEIKKKWTEFKGNVKVCRALKNRSRIMEKLCIMIGR</sequence>
<keyword evidence="4 16" id="KW-0812">Transmembrane</keyword>
<proteinExistence type="inferred from homology"/>
<dbReference type="GO" id="GO:0005886">
    <property type="term" value="C:plasma membrane"/>
    <property type="evidence" value="ECO:0007669"/>
    <property type="project" value="TreeGrafter"/>
</dbReference>
<evidence type="ECO:0000256" key="3">
    <source>
        <dbReference type="ARBA" id="ARBA00022448"/>
    </source>
</evidence>
<dbReference type="PANTHER" id="PTHR11616:SF321">
    <property type="entry name" value="SODIUM-DEPENDENT NUTRIENT AMINO ACID TRANSPORTER 1-RELATED"/>
    <property type="match status" value="1"/>
</dbReference>
<feature type="transmembrane region" description="Helical" evidence="16">
    <location>
        <begin position="119"/>
        <end position="143"/>
    </location>
</feature>
<keyword evidence="10 16" id="KW-0472">Membrane</keyword>
<dbReference type="Proteomes" id="UP001152888">
    <property type="component" value="Unassembled WGS sequence"/>
</dbReference>
<feature type="binding site" evidence="15">
    <location>
        <position position="229"/>
    </location>
    <ligand>
        <name>Na(+)</name>
        <dbReference type="ChEBI" id="CHEBI:29101"/>
        <label>1</label>
    </ligand>
</feature>
<dbReference type="AlphaFoldDB" id="A0A9P0L569"/>
<evidence type="ECO:0000313" key="17">
    <source>
        <dbReference type="EMBL" id="CAH1984402.1"/>
    </source>
</evidence>
<keyword evidence="7 16" id="KW-1133">Transmembrane helix</keyword>
<dbReference type="PANTHER" id="PTHR11616">
    <property type="entry name" value="SODIUM/CHLORIDE DEPENDENT TRANSPORTER"/>
    <property type="match status" value="1"/>
</dbReference>
<evidence type="ECO:0000256" key="10">
    <source>
        <dbReference type="ARBA" id="ARBA00023136"/>
    </source>
</evidence>
<evidence type="ECO:0000256" key="6">
    <source>
        <dbReference type="ARBA" id="ARBA00022970"/>
    </source>
</evidence>
<feature type="transmembrane region" description="Helical" evidence="16">
    <location>
        <begin position="362"/>
        <end position="387"/>
    </location>
</feature>
<comment type="similarity">
    <text evidence="2">Belongs to the sodium:neurotransmitter symporter (SNF) (TC 2.A.22) family.</text>
</comment>
<keyword evidence="12" id="KW-0739">Sodium transport</keyword>
<keyword evidence="8 15" id="KW-0915">Sodium</keyword>
<dbReference type="EMBL" id="CAKOFQ010006957">
    <property type="protein sequence ID" value="CAH1984402.1"/>
    <property type="molecule type" value="Genomic_DNA"/>
</dbReference>
<dbReference type="InterPro" id="IPR037272">
    <property type="entry name" value="SNS_sf"/>
</dbReference>
<reference evidence="17" key="1">
    <citation type="submission" date="2022-03" db="EMBL/GenBank/DDBJ databases">
        <authorList>
            <person name="Sayadi A."/>
        </authorList>
    </citation>
    <scope>NUCLEOTIDE SEQUENCE</scope>
</reference>
<evidence type="ECO:0000256" key="7">
    <source>
        <dbReference type="ARBA" id="ARBA00022989"/>
    </source>
</evidence>
<keyword evidence="11" id="KW-0325">Glycoprotein</keyword>
<feature type="transmembrane region" description="Helical" evidence="16">
    <location>
        <begin position="77"/>
        <end position="107"/>
    </location>
</feature>
<dbReference type="SUPFAM" id="SSF161070">
    <property type="entry name" value="SNF-like"/>
    <property type="match status" value="1"/>
</dbReference>
<name>A0A9P0L569_ACAOB</name>
<evidence type="ECO:0000256" key="14">
    <source>
        <dbReference type="ARBA" id="ARBA00040215"/>
    </source>
</evidence>
<keyword evidence="3" id="KW-0813">Transport</keyword>
<feature type="transmembrane region" description="Helical" evidence="16">
    <location>
        <begin position="331"/>
        <end position="350"/>
    </location>
</feature>
<keyword evidence="5" id="KW-0769">Symport</keyword>
<dbReference type="PRINTS" id="PR00176">
    <property type="entry name" value="NANEUSMPORT"/>
</dbReference>
<evidence type="ECO:0000256" key="2">
    <source>
        <dbReference type="ARBA" id="ARBA00006459"/>
    </source>
</evidence>
<gene>
    <name evidence="17" type="ORF">ACAOBT_LOCUS16081</name>
</gene>
<dbReference type="GO" id="GO:0046872">
    <property type="term" value="F:metal ion binding"/>
    <property type="evidence" value="ECO:0007669"/>
    <property type="project" value="UniProtKB-KW"/>
</dbReference>
<keyword evidence="18" id="KW-1185">Reference proteome</keyword>
<evidence type="ECO:0000256" key="4">
    <source>
        <dbReference type="ARBA" id="ARBA00022692"/>
    </source>
</evidence>
<comment type="caution">
    <text evidence="17">The sequence shown here is derived from an EMBL/GenBank/DDBJ whole genome shotgun (WGS) entry which is preliminary data.</text>
</comment>
<organism evidence="17 18">
    <name type="scientific">Acanthoscelides obtectus</name>
    <name type="common">Bean weevil</name>
    <name type="synonym">Bruchus obtectus</name>
    <dbReference type="NCBI Taxonomy" id="200917"/>
    <lineage>
        <taxon>Eukaryota</taxon>
        <taxon>Metazoa</taxon>
        <taxon>Ecdysozoa</taxon>
        <taxon>Arthropoda</taxon>
        <taxon>Hexapoda</taxon>
        <taxon>Insecta</taxon>
        <taxon>Pterygota</taxon>
        <taxon>Neoptera</taxon>
        <taxon>Endopterygota</taxon>
        <taxon>Coleoptera</taxon>
        <taxon>Polyphaga</taxon>
        <taxon>Cucujiformia</taxon>
        <taxon>Chrysomeloidea</taxon>
        <taxon>Chrysomelidae</taxon>
        <taxon>Bruchinae</taxon>
        <taxon>Bruchini</taxon>
        <taxon>Acanthoscelides</taxon>
    </lineage>
</organism>
<feature type="transmembrane region" description="Helical" evidence="16">
    <location>
        <begin position="155"/>
        <end position="177"/>
    </location>
</feature>
<keyword evidence="6" id="KW-0029">Amino-acid transport</keyword>
<dbReference type="GO" id="GO:0089718">
    <property type="term" value="P:amino acid import across plasma membrane"/>
    <property type="evidence" value="ECO:0007669"/>
    <property type="project" value="TreeGrafter"/>
</dbReference>
<dbReference type="GO" id="GO:0015179">
    <property type="term" value="F:L-amino acid transmembrane transporter activity"/>
    <property type="evidence" value="ECO:0007669"/>
    <property type="project" value="TreeGrafter"/>
</dbReference>
<comment type="subcellular location">
    <subcellularLocation>
        <location evidence="1">Membrane</location>
        <topology evidence="1">Multi-pass membrane protein</topology>
    </subcellularLocation>
</comment>
<keyword evidence="9" id="KW-0406">Ion transport</keyword>
<protein>
    <recommendedName>
        <fullName evidence="14">Sodium-dependent nutrient amino acid transporter 1</fullName>
    </recommendedName>
</protein>
<evidence type="ECO:0000256" key="11">
    <source>
        <dbReference type="ARBA" id="ARBA00023180"/>
    </source>
</evidence>
<dbReference type="CDD" id="cd10324">
    <property type="entry name" value="SLC6sbd"/>
    <property type="match status" value="1"/>
</dbReference>
<evidence type="ECO:0000256" key="1">
    <source>
        <dbReference type="ARBA" id="ARBA00004141"/>
    </source>
</evidence>
<comment type="function">
    <text evidence="13">Unusual broad substrate spectrum amino acid:sodium cotransporter that promotes absorption of the D isomers of essential amino acids. Neutral amino acids are the preferred substrates, especially methionine and phenylalanine.</text>
</comment>
<feature type="transmembrane region" description="Helical" evidence="16">
    <location>
        <begin position="47"/>
        <end position="65"/>
    </location>
</feature>
<dbReference type="Pfam" id="PF00209">
    <property type="entry name" value="SNF"/>
    <property type="match status" value="1"/>
</dbReference>
<evidence type="ECO:0000313" key="18">
    <source>
        <dbReference type="Proteomes" id="UP001152888"/>
    </source>
</evidence>
<dbReference type="OrthoDB" id="6581954at2759"/>